<dbReference type="STRING" id="756499.Desde_0826"/>
<name>I4A5N7_DESDJ</name>
<protein>
    <submittedName>
        <fullName evidence="1">Uncharacterized protein</fullName>
    </submittedName>
</protein>
<dbReference type="Proteomes" id="UP000006053">
    <property type="component" value="Chromosome"/>
</dbReference>
<dbReference type="RefSeq" id="WP_014792765.1">
    <property type="nucleotide sequence ID" value="NC_018017.1"/>
</dbReference>
<evidence type="ECO:0000313" key="1">
    <source>
        <dbReference type="EMBL" id="AFL99271.1"/>
    </source>
</evidence>
<reference evidence="1 2" key="2">
    <citation type="journal article" date="2015" name="J. Bacteriol.">
        <title>Genomic, proteomic, and biochemical analysis of the organohalide respiratory pathway in Desulfitobacterium dehalogenans.</title>
        <authorList>
            <person name="Kruse T."/>
            <person name="van de Pas B.A."/>
            <person name="Atteia A."/>
            <person name="Krab K."/>
            <person name="Hagen W.R."/>
            <person name="Goodwin L."/>
            <person name="Chain P."/>
            <person name="Boeren S."/>
            <person name="Maphosa F."/>
            <person name="Schraa G."/>
            <person name="de Vos W.M."/>
            <person name="van der Oost J."/>
            <person name="Smidt H."/>
            <person name="Stams A.J."/>
        </authorList>
    </citation>
    <scope>NUCLEOTIDE SEQUENCE [LARGE SCALE GENOMIC DNA]</scope>
    <source>
        <strain evidence="2">ATCC 51507 / DSM 9161 / JW/IU-DC1</strain>
    </source>
</reference>
<dbReference type="eggNOG" id="ENOG5032A0R">
    <property type="taxonomic scope" value="Bacteria"/>
</dbReference>
<keyword evidence="2" id="KW-1185">Reference proteome</keyword>
<organism evidence="1 2">
    <name type="scientific">Desulfitobacterium dehalogenans (strain ATCC 51507 / DSM 9161 / JW/IU-DC1)</name>
    <dbReference type="NCBI Taxonomy" id="756499"/>
    <lineage>
        <taxon>Bacteria</taxon>
        <taxon>Bacillati</taxon>
        <taxon>Bacillota</taxon>
        <taxon>Clostridia</taxon>
        <taxon>Eubacteriales</taxon>
        <taxon>Desulfitobacteriaceae</taxon>
        <taxon>Desulfitobacterium</taxon>
    </lineage>
</organism>
<gene>
    <name evidence="1" type="ordered locus">Desde_0826</name>
</gene>
<dbReference type="KEGG" id="ddh:Desde_0826"/>
<proteinExistence type="predicted"/>
<dbReference type="AlphaFoldDB" id="I4A5N7"/>
<dbReference type="HOGENOM" id="CLU_076612_0_0_9"/>
<sequence>MKIEEAYSYDYMDVVDAEKAYELFWEGVIKDKRNFECPAQNCKAQITCSNIDKQIEEMKNTPHFRVYGEHSDECDIYKEIKLAELDVSTEKNKSRTSYLGSETDIFTTERPKNHYHTRKESVKDNDDKHKGIKTSIQTNRDNSLTKRSPEFYSIRPLISKFQRHSKENNLSQRFIKIKGYDVSYKEMFVKIDNNELDKLSKYPRIYFGEATVYRKNNSDFVVRFASSIIDADVKYKPSLYISNEMINSYYWKHKLQTCLNELASNREKQVLVFVYSKPYKKDRFLNFYIDTLDLIDFRYL</sequence>
<accession>I4A5N7</accession>
<reference evidence="2" key="1">
    <citation type="submission" date="2012-06" db="EMBL/GenBank/DDBJ databases">
        <title>Complete sequence of Desulfitobacterium dehalogenans ATCC 51507.</title>
        <authorList>
            <person name="Lucas S."/>
            <person name="Han J."/>
            <person name="Lapidus A."/>
            <person name="Cheng J.-F."/>
            <person name="Goodwin L."/>
            <person name="Pitluck S."/>
            <person name="Peters L."/>
            <person name="Ovchinnikova G."/>
            <person name="Teshima H."/>
            <person name="Detter J.C."/>
            <person name="Han C."/>
            <person name="Tapia R."/>
            <person name="Land M."/>
            <person name="Hauser L."/>
            <person name="Kyrpides N."/>
            <person name="Ivanova N."/>
            <person name="Pagani I."/>
            <person name="Kruse T."/>
            <person name="de Vos W.M."/>
            <person name="Smidt H."/>
            <person name="Woyke T."/>
        </authorList>
    </citation>
    <scope>NUCLEOTIDE SEQUENCE [LARGE SCALE GENOMIC DNA]</scope>
    <source>
        <strain evidence="2">ATCC 51507 / DSM 9161 / JW/IU-DC1</strain>
    </source>
</reference>
<dbReference type="OrthoDB" id="2990272at2"/>
<dbReference type="EMBL" id="CP003348">
    <property type="protein sequence ID" value="AFL99271.1"/>
    <property type="molecule type" value="Genomic_DNA"/>
</dbReference>
<evidence type="ECO:0000313" key="2">
    <source>
        <dbReference type="Proteomes" id="UP000006053"/>
    </source>
</evidence>